<dbReference type="AlphaFoldDB" id="A0A6I4M6P1"/>
<gene>
    <name evidence="1" type="ORF">F8568_013840</name>
</gene>
<accession>A0A6I4M6P1</accession>
<dbReference type="Proteomes" id="UP000462055">
    <property type="component" value="Unassembled WGS sequence"/>
</dbReference>
<dbReference type="RefSeq" id="WP_151593930.1">
    <property type="nucleotide sequence ID" value="NZ_WBMS02000009.1"/>
</dbReference>
<comment type="caution">
    <text evidence="1">The sequence shown here is derived from an EMBL/GenBank/DDBJ whole genome shotgun (WGS) entry which is preliminary data.</text>
</comment>
<evidence type="ECO:0000313" key="2">
    <source>
        <dbReference type="Proteomes" id="UP000462055"/>
    </source>
</evidence>
<protein>
    <submittedName>
        <fullName evidence="1">Uncharacterized protein</fullName>
    </submittedName>
</protein>
<keyword evidence="2" id="KW-1185">Reference proteome</keyword>
<reference evidence="1" key="1">
    <citation type="submission" date="2019-12" db="EMBL/GenBank/DDBJ databases">
        <title>Actinomadura physcomitrii sp. nov., a novel actinomycete isolated from moss [Physcomitrium sphaericum (Ludw) Fuernr].</title>
        <authorList>
            <person name="Zhuang X."/>
        </authorList>
    </citation>
    <scope>NUCLEOTIDE SEQUENCE [LARGE SCALE GENOMIC DNA]</scope>
    <source>
        <strain evidence="1">LD22</strain>
    </source>
</reference>
<sequence>MGGVSSQRVAFDAARVLVSAASSDLCWWLCGELGRCLGEGYEARLLETRLRLEHDDVYYKEAGCWRAILEDAFRDRPDAAECLYRVVGPLLGASAGR</sequence>
<name>A0A6I4M6P1_9ACTN</name>
<dbReference type="EMBL" id="WBMS02000009">
    <property type="protein sequence ID" value="MWA01443.1"/>
    <property type="molecule type" value="Genomic_DNA"/>
</dbReference>
<organism evidence="1 2">
    <name type="scientific">Actinomadura physcomitrii</name>
    <dbReference type="NCBI Taxonomy" id="2650748"/>
    <lineage>
        <taxon>Bacteria</taxon>
        <taxon>Bacillati</taxon>
        <taxon>Actinomycetota</taxon>
        <taxon>Actinomycetes</taxon>
        <taxon>Streptosporangiales</taxon>
        <taxon>Thermomonosporaceae</taxon>
        <taxon>Actinomadura</taxon>
    </lineage>
</organism>
<evidence type="ECO:0000313" key="1">
    <source>
        <dbReference type="EMBL" id="MWA01443.1"/>
    </source>
</evidence>
<proteinExistence type="predicted"/>